<organism evidence="1 2">
    <name type="scientific">Nonomuraea helvata</name>
    <dbReference type="NCBI Taxonomy" id="37484"/>
    <lineage>
        <taxon>Bacteria</taxon>
        <taxon>Bacillati</taxon>
        <taxon>Actinomycetota</taxon>
        <taxon>Actinomycetes</taxon>
        <taxon>Streptosporangiales</taxon>
        <taxon>Streptosporangiaceae</taxon>
        <taxon>Nonomuraea</taxon>
    </lineage>
</organism>
<keyword evidence="2" id="KW-1185">Reference proteome</keyword>
<protein>
    <recommendedName>
        <fullName evidence="3">Nucleoside diphosphate kinase</fullName>
    </recommendedName>
</protein>
<dbReference type="EMBL" id="JBHMBW010000049">
    <property type="protein sequence ID" value="MFB9628658.1"/>
    <property type="molecule type" value="Genomic_DNA"/>
</dbReference>
<reference evidence="1 2" key="1">
    <citation type="submission" date="2024-09" db="EMBL/GenBank/DDBJ databases">
        <authorList>
            <person name="Sun Q."/>
            <person name="Mori K."/>
        </authorList>
    </citation>
    <scope>NUCLEOTIDE SEQUENCE [LARGE SCALE GENOMIC DNA]</scope>
    <source>
        <strain evidence="1 2">JCM 3143</strain>
    </source>
</reference>
<dbReference type="Gene3D" id="3.30.70.141">
    <property type="entry name" value="Nucleoside diphosphate kinase-like domain"/>
    <property type="match status" value="1"/>
</dbReference>
<evidence type="ECO:0000313" key="2">
    <source>
        <dbReference type="Proteomes" id="UP001589532"/>
    </source>
</evidence>
<evidence type="ECO:0008006" key="3">
    <source>
        <dbReference type="Google" id="ProtNLM"/>
    </source>
</evidence>
<comment type="caution">
    <text evidence="1">The sequence shown here is derived from an EMBL/GenBank/DDBJ whole genome shotgun (WGS) entry which is preliminary data.</text>
</comment>
<gene>
    <name evidence="1" type="ORF">ACFFSA_36760</name>
</gene>
<dbReference type="Proteomes" id="UP001589532">
    <property type="component" value="Unassembled WGS sequence"/>
</dbReference>
<accession>A0ABV5SC43</accession>
<dbReference type="InterPro" id="IPR036850">
    <property type="entry name" value="NDK-like_dom_sf"/>
</dbReference>
<name>A0ABV5SC43_9ACTN</name>
<sequence length="308" mass="32861">MSPTCDTAYLDLYDVRAAAALSHRLTSVQRKVDLYCAEAGYRAALSACGGTLTPDTEALVAAFRATGLVLIRPDAVRHGKTAGILAYYAKLGLYPFFCRPVQVTQAQLHEVWRYQLNAACGQRIRCMDLVLSAGPSVVALFAAGPCADVPVPVTTLLAESKGSADPGRRRGWELRSRLGADSRAVTYLHVADEPADVVRDGQLLLGAAGLRDALAAPRADRTDELADLAAGLRADVADTVVTDERDVAWGLCARPGPADRWPVLAAAGRLPADLWETPNLVDTSGSVAWWRGAGHEDRGAGYLQERLA</sequence>
<evidence type="ECO:0000313" key="1">
    <source>
        <dbReference type="EMBL" id="MFB9628658.1"/>
    </source>
</evidence>
<dbReference type="SUPFAM" id="SSF54919">
    <property type="entry name" value="Nucleoside diphosphate kinase, NDK"/>
    <property type="match status" value="1"/>
</dbReference>
<proteinExistence type="predicted"/>
<dbReference type="RefSeq" id="WP_344990540.1">
    <property type="nucleotide sequence ID" value="NZ_BAAAXV010000005.1"/>
</dbReference>